<dbReference type="OrthoDB" id="5850257at2759"/>
<dbReference type="InterPro" id="IPR006149">
    <property type="entry name" value="EB_dom"/>
</dbReference>
<protein>
    <recommendedName>
        <fullName evidence="1">EB domain-containing protein</fullName>
    </recommendedName>
</protein>
<gene>
    <name evidence="2" type="ORF">CGOC_LOCUS9627</name>
</gene>
<evidence type="ECO:0000259" key="1">
    <source>
        <dbReference type="Pfam" id="PF01683"/>
    </source>
</evidence>
<evidence type="ECO:0000313" key="3">
    <source>
        <dbReference type="Proteomes" id="UP000271889"/>
    </source>
</evidence>
<dbReference type="Proteomes" id="UP000271889">
    <property type="component" value="Unassembled WGS sequence"/>
</dbReference>
<evidence type="ECO:0000313" key="2">
    <source>
        <dbReference type="EMBL" id="VDN23622.1"/>
    </source>
</evidence>
<accession>A0A3P7PUY8</accession>
<dbReference type="PANTHER" id="PTHR37157:SF2">
    <property type="entry name" value="EB DOMAIN-CONTAINING PROTEIN-RELATED"/>
    <property type="match status" value="1"/>
</dbReference>
<sequence length="176" mass="19005">MELIQAHGKPEKATIFIPAHKGLSSYRFATTEADLFQNVDPPHLHFFLTPVNQYNANGLSANVPLDIIALKMSAALTKHINSTNRCECPDGTALMNGECVQTGSGCELGMVMVNGTCESLASPGMRCLVQEQCIDHSQCVNNSCQCIQGFQLVNGYCVPNNGGRCPVTQVCLDKKN</sequence>
<dbReference type="AlphaFoldDB" id="A0A3P7PUY8"/>
<dbReference type="PANTHER" id="PTHR37157">
    <property type="entry name" value="PRION-LIKE-(Q/N-RICH) DOMAIN-BEARING PROTEIN 25"/>
    <property type="match status" value="1"/>
</dbReference>
<keyword evidence="3" id="KW-1185">Reference proteome</keyword>
<dbReference type="Pfam" id="PF01683">
    <property type="entry name" value="EB"/>
    <property type="match status" value="1"/>
</dbReference>
<name>A0A3P7PUY8_CYLGO</name>
<dbReference type="EMBL" id="UYRV01107637">
    <property type="protein sequence ID" value="VDN23622.1"/>
    <property type="molecule type" value="Genomic_DNA"/>
</dbReference>
<organism evidence="2 3">
    <name type="scientific">Cylicostephanus goldi</name>
    <name type="common">Nematode worm</name>
    <dbReference type="NCBI Taxonomy" id="71465"/>
    <lineage>
        <taxon>Eukaryota</taxon>
        <taxon>Metazoa</taxon>
        <taxon>Ecdysozoa</taxon>
        <taxon>Nematoda</taxon>
        <taxon>Chromadorea</taxon>
        <taxon>Rhabditida</taxon>
        <taxon>Rhabditina</taxon>
        <taxon>Rhabditomorpha</taxon>
        <taxon>Strongyloidea</taxon>
        <taxon>Strongylidae</taxon>
        <taxon>Cylicostephanus</taxon>
    </lineage>
</organism>
<proteinExistence type="predicted"/>
<dbReference type="SUPFAM" id="SSF57184">
    <property type="entry name" value="Growth factor receptor domain"/>
    <property type="match status" value="1"/>
</dbReference>
<reference evidence="2 3" key="1">
    <citation type="submission" date="2018-11" db="EMBL/GenBank/DDBJ databases">
        <authorList>
            <consortium name="Pathogen Informatics"/>
        </authorList>
    </citation>
    <scope>NUCLEOTIDE SEQUENCE [LARGE SCALE GENOMIC DNA]</scope>
</reference>
<dbReference type="InterPro" id="IPR009030">
    <property type="entry name" value="Growth_fac_rcpt_cys_sf"/>
</dbReference>
<feature type="domain" description="EB" evidence="1">
    <location>
        <begin position="106"/>
        <end position="157"/>
    </location>
</feature>